<proteinExistence type="inferred from homology"/>
<dbReference type="Pfam" id="PF03972">
    <property type="entry name" value="MmgE_PrpD_N"/>
    <property type="match status" value="1"/>
</dbReference>
<organism evidence="4 5">
    <name type="scientific">Amycolatopsis mongoliensis</name>
    <dbReference type="NCBI Taxonomy" id="715475"/>
    <lineage>
        <taxon>Bacteria</taxon>
        <taxon>Bacillati</taxon>
        <taxon>Actinomycetota</taxon>
        <taxon>Actinomycetes</taxon>
        <taxon>Pseudonocardiales</taxon>
        <taxon>Pseudonocardiaceae</taxon>
        <taxon>Amycolatopsis</taxon>
    </lineage>
</organism>
<feature type="domain" description="MmgE/PrpD C-terminal" evidence="3">
    <location>
        <begin position="253"/>
        <end position="412"/>
    </location>
</feature>
<keyword evidence="5" id="KW-1185">Reference proteome</keyword>
<dbReference type="InterPro" id="IPR036148">
    <property type="entry name" value="MmgE/PrpD_sf"/>
</dbReference>
<dbReference type="InterPro" id="IPR045336">
    <property type="entry name" value="MmgE_PrpD_N"/>
</dbReference>
<evidence type="ECO:0000313" key="5">
    <source>
        <dbReference type="Proteomes" id="UP001239397"/>
    </source>
</evidence>
<dbReference type="Proteomes" id="UP001239397">
    <property type="component" value="Chromosome"/>
</dbReference>
<dbReference type="Pfam" id="PF19305">
    <property type="entry name" value="MmgE_PrpD_C"/>
    <property type="match status" value="1"/>
</dbReference>
<dbReference type="GO" id="GO:0016829">
    <property type="term" value="F:lyase activity"/>
    <property type="evidence" value="ECO:0007669"/>
    <property type="project" value="InterPro"/>
</dbReference>
<sequence length="454" mass="46613">MSLVGELAARAHAVAAVAMPPAVRATVRAHLTDAVGALVAGRSTIEGSVAGLARTLSPEFGAARRTAFVGGVYAHAWEAGDIHRGAVLCPGCVVLPATLAVLPARPGASADEYERAYLAGYEVALAAGAVIGGDRLIQRGWWPTALLAPLGAAAAAAVLLDRPPEVTASAIALAAQHAGGSIAGATDRADGKYLLAGFAAERAVTAFLAADSGWTGPLDILDAPRSPLRRESLRLPEPYLTPGTSLKPHAGAKHLQGAIDAVLELRRAGGWRPGEVRRLTCLLPAQLAGIVDRPPPFSSPLSALGSAQFVLAIAAIRGHCTPWDFDDAALRDDTVLELARVVRVEPAGDLTAAYPAKWGARVELTTVSGVATADRLDARGDPGNPLSHDEIVAKFTTLATRELGSERARAVAESLLRPGAGVSALREHVLPLLSGTFVRPPENAAAGAKPGGSS</sequence>
<gene>
    <name evidence="4" type="ORF">QRX60_32065</name>
</gene>
<dbReference type="InterPro" id="IPR045337">
    <property type="entry name" value="MmgE_PrpD_C"/>
</dbReference>
<dbReference type="Gene3D" id="3.30.1330.120">
    <property type="entry name" value="2-methylcitrate dehydratase PrpD"/>
    <property type="match status" value="1"/>
</dbReference>
<dbReference type="InterPro" id="IPR042188">
    <property type="entry name" value="MmgE/PrpD_sf_2"/>
</dbReference>
<dbReference type="KEGG" id="amog:QRX60_32065"/>
<dbReference type="Gene3D" id="1.10.4100.10">
    <property type="entry name" value="2-methylcitrate dehydratase PrpD"/>
    <property type="match status" value="1"/>
</dbReference>
<dbReference type="PANTHER" id="PTHR16943:SF8">
    <property type="entry name" value="2-METHYLCITRATE DEHYDRATASE"/>
    <property type="match status" value="1"/>
</dbReference>
<dbReference type="InterPro" id="IPR005656">
    <property type="entry name" value="MmgE_PrpD"/>
</dbReference>
<dbReference type="RefSeq" id="WP_285995169.1">
    <property type="nucleotide sequence ID" value="NZ_CP127295.1"/>
</dbReference>
<comment type="similarity">
    <text evidence="1">Belongs to the PrpD family.</text>
</comment>
<dbReference type="InterPro" id="IPR042183">
    <property type="entry name" value="MmgE/PrpD_sf_1"/>
</dbReference>
<reference evidence="4 5" key="1">
    <citation type="submission" date="2023-06" db="EMBL/GenBank/DDBJ databases">
        <authorList>
            <person name="Oyuntsetseg B."/>
            <person name="Kim S.B."/>
        </authorList>
    </citation>
    <scope>NUCLEOTIDE SEQUENCE [LARGE SCALE GENOMIC DNA]</scope>
    <source>
        <strain evidence="4 5">4-36</strain>
    </source>
</reference>
<accession>A0A9Y2JJM2</accession>
<protein>
    <submittedName>
        <fullName evidence="4">MmgE/PrpD family protein</fullName>
    </submittedName>
</protein>
<evidence type="ECO:0000259" key="2">
    <source>
        <dbReference type="Pfam" id="PF03972"/>
    </source>
</evidence>
<dbReference type="AlphaFoldDB" id="A0A9Y2JJM2"/>
<evidence type="ECO:0000256" key="1">
    <source>
        <dbReference type="ARBA" id="ARBA00006174"/>
    </source>
</evidence>
<evidence type="ECO:0000259" key="3">
    <source>
        <dbReference type="Pfam" id="PF19305"/>
    </source>
</evidence>
<dbReference type="SUPFAM" id="SSF103378">
    <property type="entry name" value="2-methylcitrate dehydratase PrpD"/>
    <property type="match status" value="1"/>
</dbReference>
<feature type="domain" description="MmgE/PrpD N-terminal" evidence="2">
    <location>
        <begin position="6"/>
        <end position="224"/>
    </location>
</feature>
<dbReference type="PANTHER" id="PTHR16943">
    <property type="entry name" value="2-METHYLCITRATE DEHYDRATASE-RELATED"/>
    <property type="match status" value="1"/>
</dbReference>
<evidence type="ECO:0000313" key="4">
    <source>
        <dbReference type="EMBL" id="WIX98685.1"/>
    </source>
</evidence>
<name>A0A9Y2JJM2_9PSEU</name>
<dbReference type="EMBL" id="CP127295">
    <property type="protein sequence ID" value="WIX98685.1"/>
    <property type="molecule type" value="Genomic_DNA"/>
</dbReference>